<dbReference type="SUPFAM" id="SSF50486">
    <property type="entry name" value="FMT C-terminal domain-like"/>
    <property type="match status" value="1"/>
</dbReference>
<evidence type="ECO:0000256" key="2">
    <source>
        <dbReference type="ARBA" id="ARBA00022763"/>
    </source>
</evidence>
<dbReference type="NCBIfam" id="NF002003">
    <property type="entry name" value="PRK00802.1-3"/>
    <property type="match status" value="1"/>
</dbReference>
<dbReference type="Pfam" id="PF02245">
    <property type="entry name" value="Pur_DNA_glyco"/>
    <property type="match status" value="1"/>
</dbReference>
<dbReference type="PANTHER" id="PTHR10429">
    <property type="entry name" value="DNA-3-METHYLADENINE GLYCOSYLASE"/>
    <property type="match status" value="1"/>
</dbReference>
<organism evidence="6 7">
    <name type="scientific">Saccharomonospora xinjiangensis XJ-54</name>
    <dbReference type="NCBI Taxonomy" id="882086"/>
    <lineage>
        <taxon>Bacteria</taxon>
        <taxon>Bacillati</taxon>
        <taxon>Actinomycetota</taxon>
        <taxon>Actinomycetes</taxon>
        <taxon>Pseudonocardiales</taxon>
        <taxon>Pseudonocardiaceae</taxon>
        <taxon>Saccharomonospora</taxon>
    </lineage>
</organism>
<dbReference type="GO" id="GO:0003905">
    <property type="term" value="F:alkylbase DNA N-glycosylase activity"/>
    <property type="evidence" value="ECO:0007669"/>
    <property type="project" value="InterPro"/>
</dbReference>
<evidence type="ECO:0000256" key="4">
    <source>
        <dbReference type="ARBA" id="ARBA00023204"/>
    </source>
</evidence>
<dbReference type="NCBIfam" id="TIGR00567">
    <property type="entry name" value="3mg"/>
    <property type="match status" value="1"/>
</dbReference>
<proteinExistence type="inferred from homology"/>
<keyword evidence="4 5" id="KW-0234">DNA repair</keyword>
<evidence type="ECO:0000313" key="7">
    <source>
        <dbReference type="Proteomes" id="UP000004691"/>
    </source>
</evidence>
<dbReference type="eggNOG" id="COG2094">
    <property type="taxonomic scope" value="Bacteria"/>
</dbReference>
<dbReference type="AlphaFoldDB" id="I0V6R6"/>
<dbReference type="InterPro" id="IPR011034">
    <property type="entry name" value="Formyl_transferase-like_C_sf"/>
</dbReference>
<keyword evidence="3 5" id="KW-0378">Hydrolase</keyword>
<protein>
    <recommendedName>
        <fullName evidence="5">Putative 3-methyladenine DNA glycosylase</fullName>
        <ecNumber evidence="5">3.2.2.-</ecNumber>
    </recommendedName>
</protein>
<evidence type="ECO:0000256" key="1">
    <source>
        <dbReference type="ARBA" id="ARBA00009232"/>
    </source>
</evidence>
<dbReference type="STRING" id="882086.SacxiDRAFT_3623"/>
<evidence type="ECO:0000256" key="3">
    <source>
        <dbReference type="ARBA" id="ARBA00022801"/>
    </source>
</evidence>
<dbReference type="GO" id="GO:0006284">
    <property type="term" value="P:base-excision repair"/>
    <property type="evidence" value="ECO:0007669"/>
    <property type="project" value="InterPro"/>
</dbReference>
<accession>I0V6R6</accession>
<name>I0V6R6_9PSEU</name>
<dbReference type="HOGENOM" id="CLU_060471_3_0_11"/>
<reference evidence="6 7" key="1">
    <citation type="submission" date="2012-01" db="EMBL/GenBank/DDBJ databases">
        <title>Improved High-Quality Draft sequence of Saccharomonospora xinjiangensis XJ-54.</title>
        <authorList>
            <consortium name="US DOE Joint Genome Institute"/>
            <person name="Lucas S."/>
            <person name="Han J."/>
            <person name="Lapidus A."/>
            <person name="Cheng J.-F."/>
            <person name="Goodwin L."/>
            <person name="Pitluck S."/>
            <person name="Peters L."/>
            <person name="Mikhailova N."/>
            <person name="Teshima H."/>
            <person name="Detter J.C."/>
            <person name="Han C."/>
            <person name="Tapia R."/>
            <person name="Land M."/>
            <person name="Hauser L."/>
            <person name="Kyrpides N."/>
            <person name="Ivanova N."/>
            <person name="Pagani I."/>
            <person name="Brambilla E.-M."/>
            <person name="Klenk H.-P."/>
            <person name="Woyke T."/>
        </authorList>
    </citation>
    <scope>NUCLEOTIDE SEQUENCE [LARGE SCALE GENOMIC DNA]</scope>
    <source>
        <strain evidence="6 7">XJ-54</strain>
    </source>
</reference>
<evidence type="ECO:0000256" key="5">
    <source>
        <dbReference type="HAMAP-Rule" id="MF_00527"/>
    </source>
</evidence>
<dbReference type="EC" id="3.2.2.-" evidence="5"/>
<dbReference type="RefSeq" id="WP_006240011.1">
    <property type="nucleotide sequence ID" value="NZ_JH636049.1"/>
</dbReference>
<dbReference type="InterPro" id="IPR003180">
    <property type="entry name" value="MPG"/>
</dbReference>
<comment type="similarity">
    <text evidence="1 5">Belongs to the DNA glycosylase MPG family.</text>
</comment>
<evidence type="ECO:0000313" key="6">
    <source>
        <dbReference type="EMBL" id="EID55819.1"/>
    </source>
</evidence>
<dbReference type="Proteomes" id="UP000004691">
    <property type="component" value="Unassembled WGS sequence"/>
</dbReference>
<keyword evidence="2 5" id="KW-0227">DNA damage</keyword>
<sequence>MTDEVVAGRVVRREDLAVDPVDLALSLLGYELESRSDQGTVRVRLVEVEAYRGLDDPASHCYRGRTPRNEVMWGPAGHLYVYFVYGMHFCANVVGLNDGEPGAVLLRAGEVVEGRELARSRRPTARGGGLVAKGPAVLTSVLGLDRAHNGLDLTDPDSPVRLLAGEPVGAEHIRSGPRVGVAAAKDVPWRFWIDGSPAVSTYRRNGRARR</sequence>
<dbReference type="HAMAP" id="MF_00527">
    <property type="entry name" value="3MGH"/>
    <property type="match status" value="1"/>
</dbReference>
<dbReference type="Gene3D" id="3.10.300.10">
    <property type="entry name" value="Methylpurine-DNA glycosylase (MPG)"/>
    <property type="match status" value="1"/>
</dbReference>
<dbReference type="GO" id="GO:0003677">
    <property type="term" value="F:DNA binding"/>
    <property type="evidence" value="ECO:0007669"/>
    <property type="project" value="InterPro"/>
</dbReference>
<gene>
    <name evidence="6" type="ORF">SacxiDRAFT_3623</name>
</gene>
<dbReference type="EMBL" id="JH636049">
    <property type="protein sequence ID" value="EID55819.1"/>
    <property type="molecule type" value="Genomic_DNA"/>
</dbReference>
<keyword evidence="7" id="KW-1185">Reference proteome</keyword>
<dbReference type="InterPro" id="IPR036995">
    <property type="entry name" value="MPG_sf"/>
</dbReference>
<dbReference type="CDD" id="cd00540">
    <property type="entry name" value="AAG"/>
    <property type="match status" value="1"/>
</dbReference>
<dbReference type="PANTHER" id="PTHR10429:SF0">
    <property type="entry name" value="DNA-3-METHYLADENINE GLYCOSYLASE"/>
    <property type="match status" value="1"/>
</dbReference>